<dbReference type="InterPro" id="IPR024728">
    <property type="entry name" value="PolY_HhH_motif"/>
</dbReference>
<dbReference type="Gene3D" id="3.30.70.270">
    <property type="match status" value="1"/>
</dbReference>
<dbReference type="AlphaFoldDB" id="A0A0F8Y706"/>
<accession>A0A0F8Y706</accession>
<dbReference type="GO" id="GO:0003887">
    <property type="term" value="F:DNA-directed DNA polymerase activity"/>
    <property type="evidence" value="ECO:0007669"/>
    <property type="project" value="TreeGrafter"/>
</dbReference>
<dbReference type="GO" id="GO:0003684">
    <property type="term" value="F:damaged DNA binding"/>
    <property type="evidence" value="ECO:0007669"/>
    <property type="project" value="InterPro"/>
</dbReference>
<dbReference type="InterPro" id="IPR043128">
    <property type="entry name" value="Rev_trsase/Diguanyl_cyclase"/>
</dbReference>
<dbReference type="InterPro" id="IPR050116">
    <property type="entry name" value="DNA_polymerase-Y"/>
</dbReference>
<dbReference type="SUPFAM" id="SSF56672">
    <property type="entry name" value="DNA/RNA polymerases"/>
    <property type="match status" value="1"/>
</dbReference>
<dbReference type="Pfam" id="PF11799">
    <property type="entry name" value="IMS_C"/>
    <property type="match status" value="1"/>
</dbReference>
<feature type="domain" description="UmuC" evidence="2">
    <location>
        <begin position="5"/>
        <end position="187"/>
    </location>
</feature>
<evidence type="ECO:0000259" key="2">
    <source>
        <dbReference type="PROSITE" id="PS50173"/>
    </source>
</evidence>
<sequence length="340" mass="37550">MKRPVAISDSANFYVSAERIFDPTLKNVPVIVLSNNDGCAIARSDEAKALGIKMGTPLHYIREKVDAHGIRVFSSNYTLYGDISRRVVEVYEDFTPNVEIYSIDECFLDFVGFKDRTAHAMALRSAVLRKVGVPVRIGIAPTKTLAKCANDIAKKNPIFAGVLDMMDESLANWLLPRVPIGDIWGVGRKTTDKLRALGVHTAADLRDLPIRQARAVGTVVLERIVLELQGEACLAFEDVVPQRKGMAVTRSAGTPMTDFDTLFQAISAHASRGAEKLRQHGLVAGTLTVFFHTNKHRPDRPQYTASRTTRMTPMSSDTFDLVEAARHCAEAAWPKSDVKR</sequence>
<dbReference type="Pfam" id="PF00817">
    <property type="entry name" value="IMS"/>
    <property type="match status" value="1"/>
</dbReference>
<dbReference type="Gene3D" id="3.40.1170.60">
    <property type="match status" value="1"/>
</dbReference>
<reference evidence="3" key="1">
    <citation type="journal article" date="2015" name="Nature">
        <title>Complex archaea that bridge the gap between prokaryotes and eukaryotes.</title>
        <authorList>
            <person name="Spang A."/>
            <person name="Saw J.H."/>
            <person name="Jorgensen S.L."/>
            <person name="Zaremba-Niedzwiedzka K."/>
            <person name="Martijn J."/>
            <person name="Lind A.E."/>
            <person name="van Eijk R."/>
            <person name="Schleper C."/>
            <person name="Guy L."/>
            <person name="Ettema T.J."/>
        </authorList>
    </citation>
    <scope>NUCLEOTIDE SEQUENCE</scope>
</reference>
<comment type="similarity">
    <text evidence="1">Belongs to the DNA polymerase type-Y family.</text>
</comment>
<organism evidence="3">
    <name type="scientific">marine sediment metagenome</name>
    <dbReference type="NCBI Taxonomy" id="412755"/>
    <lineage>
        <taxon>unclassified sequences</taxon>
        <taxon>metagenomes</taxon>
        <taxon>ecological metagenomes</taxon>
    </lineage>
</organism>
<dbReference type="Pfam" id="PF11798">
    <property type="entry name" value="IMS_HHH"/>
    <property type="match status" value="1"/>
</dbReference>
<evidence type="ECO:0000256" key="1">
    <source>
        <dbReference type="ARBA" id="ARBA00010945"/>
    </source>
</evidence>
<dbReference type="GO" id="GO:0009432">
    <property type="term" value="P:SOS response"/>
    <property type="evidence" value="ECO:0007669"/>
    <property type="project" value="TreeGrafter"/>
</dbReference>
<dbReference type="CDD" id="cd01700">
    <property type="entry name" value="PolY_Pol_V_umuC"/>
    <property type="match status" value="1"/>
</dbReference>
<protein>
    <recommendedName>
        <fullName evidence="2">UmuC domain-containing protein</fullName>
    </recommendedName>
</protein>
<dbReference type="GO" id="GO:0005829">
    <property type="term" value="C:cytosol"/>
    <property type="evidence" value="ECO:0007669"/>
    <property type="project" value="TreeGrafter"/>
</dbReference>
<dbReference type="InterPro" id="IPR001126">
    <property type="entry name" value="UmuC"/>
</dbReference>
<dbReference type="GO" id="GO:0042276">
    <property type="term" value="P:error-prone translesion synthesis"/>
    <property type="evidence" value="ECO:0007669"/>
    <property type="project" value="TreeGrafter"/>
</dbReference>
<gene>
    <name evidence="3" type="ORF">LCGC14_2855590</name>
</gene>
<dbReference type="InterPro" id="IPR043502">
    <property type="entry name" value="DNA/RNA_pol_sf"/>
</dbReference>
<dbReference type="PROSITE" id="PS50173">
    <property type="entry name" value="UMUC"/>
    <property type="match status" value="1"/>
</dbReference>
<proteinExistence type="inferred from homology"/>
<name>A0A0F8Y706_9ZZZZ</name>
<dbReference type="GO" id="GO:0006281">
    <property type="term" value="P:DNA repair"/>
    <property type="evidence" value="ECO:0007669"/>
    <property type="project" value="InterPro"/>
</dbReference>
<dbReference type="InterPro" id="IPR017961">
    <property type="entry name" value="DNA_pol_Y-fam_little_finger"/>
</dbReference>
<dbReference type="EMBL" id="LAZR01055048">
    <property type="protein sequence ID" value="KKK77242.1"/>
    <property type="molecule type" value="Genomic_DNA"/>
</dbReference>
<dbReference type="PANTHER" id="PTHR11076">
    <property type="entry name" value="DNA REPAIR POLYMERASE UMUC / TRANSFERASE FAMILY MEMBER"/>
    <property type="match status" value="1"/>
</dbReference>
<evidence type="ECO:0000313" key="3">
    <source>
        <dbReference type="EMBL" id="KKK77242.1"/>
    </source>
</evidence>
<dbReference type="Gene3D" id="1.10.150.20">
    <property type="entry name" value="5' to 3' exonuclease, C-terminal subdomain"/>
    <property type="match status" value="1"/>
</dbReference>
<dbReference type="PANTHER" id="PTHR11076:SF34">
    <property type="entry name" value="PROTEIN UMUC"/>
    <property type="match status" value="1"/>
</dbReference>
<comment type="caution">
    <text evidence="3">The sequence shown here is derived from an EMBL/GenBank/DDBJ whole genome shotgun (WGS) entry which is preliminary data.</text>
</comment>